<dbReference type="EMBL" id="JASITI010000002">
    <property type="protein sequence ID" value="MDK9494505.1"/>
    <property type="molecule type" value="Genomic_DNA"/>
</dbReference>
<evidence type="ECO:0000313" key="3">
    <source>
        <dbReference type="Proteomes" id="UP001223390"/>
    </source>
</evidence>
<dbReference type="Proteomes" id="UP001223390">
    <property type="component" value="Unassembled WGS sequence"/>
</dbReference>
<keyword evidence="3" id="KW-1185">Reference proteome</keyword>
<gene>
    <name evidence="2" type="ORF">QEZ40_002181</name>
</gene>
<accession>A0ABT7GNH0</accession>
<reference evidence="2 3" key="1">
    <citation type="submission" date="2023-05" db="EMBL/GenBank/DDBJ databases">
        <title>Sequencing and Assembly of Streptomyces sp. NP73.</title>
        <authorList>
            <person name="Konwar A.N."/>
            <person name="Saikia K."/>
            <person name="Thakur D."/>
        </authorList>
    </citation>
    <scope>NUCLEOTIDE SEQUENCE [LARGE SCALE GENOMIC DNA]</scope>
    <source>
        <strain evidence="2 3">NP73</strain>
    </source>
</reference>
<organism evidence="2 3">
    <name type="scientific">Streptomyces katrae</name>
    <dbReference type="NCBI Taxonomy" id="68223"/>
    <lineage>
        <taxon>Bacteria</taxon>
        <taxon>Bacillati</taxon>
        <taxon>Actinomycetota</taxon>
        <taxon>Actinomycetes</taxon>
        <taxon>Kitasatosporales</taxon>
        <taxon>Streptomycetaceae</taxon>
        <taxon>Streptomyces</taxon>
    </lineage>
</organism>
<sequence length="237" mass="25368">MTVSNVGRFVDWEGCFNARDLGGLGALRPGALIRADSLDGLTARGWTTLSGHGVRTVIDLRNDGEAEVDHAPRPAGLTTLRIPLDGIEHRDFWDVWWGTPGFGTPAYFRPFLERFPDRVASVARAVAGAAPGGVVFHCGLGRDRTGIIALVLLRLAGASPEQIADDHALSEPRVRARYAARGRAYDDAEIEEYAAGLGTTVHALARETAEWLDADAYLRGAGLTAAELEGLRGRLGA</sequence>
<feature type="domain" description="Tyrosine specific protein phosphatases" evidence="1">
    <location>
        <begin position="113"/>
        <end position="153"/>
    </location>
</feature>
<dbReference type="SUPFAM" id="SSF52799">
    <property type="entry name" value="(Phosphotyrosine protein) phosphatases II"/>
    <property type="match status" value="1"/>
</dbReference>
<evidence type="ECO:0000259" key="1">
    <source>
        <dbReference type="PROSITE" id="PS50056"/>
    </source>
</evidence>
<dbReference type="RefSeq" id="WP_285340371.1">
    <property type="nucleotide sequence ID" value="NZ_JASITI010000002.1"/>
</dbReference>
<dbReference type="InterPro" id="IPR000387">
    <property type="entry name" value="Tyr_Pase_dom"/>
</dbReference>
<dbReference type="InterPro" id="IPR026893">
    <property type="entry name" value="Tyr/Ser_Pase_IphP-type"/>
</dbReference>
<dbReference type="Pfam" id="PF13350">
    <property type="entry name" value="Y_phosphatase3"/>
    <property type="match status" value="1"/>
</dbReference>
<dbReference type="PROSITE" id="PS50056">
    <property type="entry name" value="TYR_PHOSPHATASE_2"/>
    <property type="match status" value="1"/>
</dbReference>
<proteinExistence type="predicted"/>
<dbReference type="InterPro" id="IPR029021">
    <property type="entry name" value="Prot-tyrosine_phosphatase-like"/>
</dbReference>
<dbReference type="Gene3D" id="3.90.190.10">
    <property type="entry name" value="Protein tyrosine phosphatase superfamily"/>
    <property type="match status" value="1"/>
</dbReference>
<dbReference type="InterPro" id="IPR016130">
    <property type="entry name" value="Tyr_Pase_AS"/>
</dbReference>
<name>A0ABT7GNH0_9ACTN</name>
<evidence type="ECO:0000313" key="2">
    <source>
        <dbReference type="EMBL" id="MDK9494505.1"/>
    </source>
</evidence>
<dbReference type="PROSITE" id="PS00383">
    <property type="entry name" value="TYR_PHOSPHATASE_1"/>
    <property type="match status" value="1"/>
</dbReference>
<protein>
    <submittedName>
        <fullName evidence="2">Tyrosine-protein phosphatase</fullName>
    </submittedName>
</protein>
<comment type="caution">
    <text evidence="2">The sequence shown here is derived from an EMBL/GenBank/DDBJ whole genome shotgun (WGS) entry which is preliminary data.</text>
</comment>